<dbReference type="OrthoDB" id="662444at2"/>
<sequence length="282" mass="32927">MRTWTAAAERWLEDRLDKATIEQDRRKLEWLAGHLSMYALPDINGDVLRAVIRARLAEGSSRTTVNRYMALVRAILRRAVRVWEWLDKAPHVPMFREPRGRTTWLEPDQARRLFAELPDHLRAPFVFSLSTGLRMANVIRLRWTEVHQNRSFLLFEGDRMKARDPFAPALSESALEILRAQRGRHGEYVFTYKGNPMQRASTSAWYRAKRRAGLQHVRWHDLRHTWATWHVLAGTPLDVVQDLGGWKTRIMVRRYAHLQPGAHRAHAAAVDSEVHRVIDKID</sequence>
<dbReference type="Pfam" id="PF00589">
    <property type="entry name" value="Phage_integrase"/>
    <property type="match status" value="1"/>
</dbReference>
<dbReference type="PROSITE" id="PS51900">
    <property type="entry name" value="CB"/>
    <property type="match status" value="1"/>
</dbReference>
<dbReference type="RefSeq" id="WP_008064324.1">
    <property type="nucleotide sequence ID" value="NZ_AFHG01000059.1"/>
</dbReference>
<dbReference type="GO" id="GO:0006310">
    <property type="term" value="P:DNA recombination"/>
    <property type="evidence" value="ECO:0007669"/>
    <property type="project" value="UniProtKB-KW"/>
</dbReference>
<comment type="caution">
    <text evidence="8">The sequence shown here is derived from an EMBL/GenBank/DDBJ whole genome shotgun (WGS) entry which is preliminary data.</text>
</comment>
<organism evidence="8 9">
    <name type="scientific">Methyloversatilis universalis (strain ATCC BAA-1314 / DSM 25237 / JCM 13912 / CCUG 52030 / FAM5)</name>
    <dbReference type="NCBI Taxonomy" id="1000565"/>
    <lineage>
        <taxon>Bacteria</taxon>
        <taxon>Pseudomonadati</taxon>
        <taxon>Pseudomonadota</taxon>
        <taxon>Betaproteobacteria</taxon>
        <taxon>Nitrosomonadales</taxon>
        <taxon>Sterolibacteriaceae</taxon>
        <taxon>Methyloversatilis</taxon>
    </lineage>
</organism>
<protein>
    <submittedName>
        <fullName evidence="8">Phage integrase</fullName>
    </submittedName>
</protein>
<dbReference type="Gene3D" id="1.10.150.130">
    <property type="match status" value="1"/>
</dbReference>
<dbReference type="InterPro" id="IPR010998">
    <property type="entry name" value="Integrase_recombinase_N"/>
</dbReference>
<evidence type="ECO:0000256" key="1">
    <source>
        <dbReference type="ARBA" id="ARBA00008857"/>
    </source>
</evidence>
<accession>F5RHD9</accession>
<dbReference type="EMBL" id="AFHG01000059">
    <property type="protein sequence ID" value="EGK69771.1"/>
    <property type="molecule type" value="Genomic_DNA"/>
</dbReference>
<dbReference type="eggNOG" id="COG0582">
    <property type="taxonomic scope" value="Bacteria"/>
</dbReference>
<dbReference type="PANTHER" id="PTHR30349">
    <property type="entry name" value="PHAGE INTEGRASE-RELATED"/>
    <property type="match status" value="1"/>
</dbReference>
<dbReference type="CDD" id="cd00796">
    <property type="entry name" value="INT_Rci_Hp1_C"/>
    <property type="match status" value="1"/>
</dbReference>
<keyword evidence="4" id="KW-0233">DNA recombination</keyword>
<evidence type="ECO:0000313" key="8">
    <source>
        <dbReference type="EMBL" id="EGK69771.1"/>
    </source>
</evidence>
<dbReference type="GO" id="GO:0015074">
    <property type="term" value="P:DNA integration"/>
    <property type="evidence" value="ECO:0007669"/>
    <property type="project" value="UniProtKB-KW"/>
</dbReference>
<reference evidence="8 9" key="1">
    <citation type="journal article" date="2011" name="J. Bacteriol.">
        <title>Genome sequence of Methyloversatilis universalis FAM5T, a methylotrophic representative of the order Rhodocyclales.</title>
        <authorList>
            <person name="Kittichotirat W."/>
            <person name="Good N.M."/>
            <person name="Hall R."/>
            <person name="Bringel F."/>
            <person name="Lajus A."/>
            <person name="Medigue C."/>
            <person name="Smalley N.E."/>
            <person name="Beck D."/>
            <person name="Bumgarner R."/>
            <person name="Vuilleumier S."/>
            <person name="Kalyuzhnaya M.G."/>
        </authorList>
    </citation>
    <scope>NUCLEOTIDE SEQUENCE [LARGE SCALE GENOMIC DNA]</scope>
    <source>
        <strain evidence="9">ATCC BAA-1314 / JCM 13912 / FAM5</strain>
    </source>
</reference>
<dbReference type="STRING" id="1000565.METUNv1_03736"/>
<dbReference type="Gene3D" id="1.10.443.10">
    <property type="entry name" value="Intergrase catalytic core"/>
    <property type="match status" value="1"/>
</dbReference>
<evidence type="ECO:0000259" key="6">
    <source>
        <dbReference type="PROSITE" id="PS51898"/>
    </source>
</evidence>
<dbReference type="InterPro" id="IPR050090">
    <property type="entry name" value="Tyrosine_recombinase_XerCD"/>
</dbReference>
<keyword evidence="3 5" id="KW-0238">DNA-binding</keyword>
<dbReference type="PROSITE" id="PS51898">
    <property type="entry name" value="TYR_RECOMBINASE"/>
    <property type="match status" value="1"/>
</dbReference>
<name>F5RHD9_METUF</name>
<comment type="similarity">
    <text evidence="1">Belongs to the 'phage' integrase family.</text>
</comment>
<evidence type="ECO:0000256" key="3">
    <source>
        <dbReference type="ARBA" id="ARBA00023125"/>
    </source>
</evidence>
<evidence type="ECO:0000313" key="9">
    <source>
        <dbReference type="Proteomes" id="UP000005019"/>
    </source>
</evidence>
<dbReference type="InterPro" id="IPR044068">
    <property type="entry name" value="CB"/>
</dbReference>
<keyword evidence="9" id="KW-1185">Reference proteome</keyword>
<dbReference type="GO" id="GO:0003677">
    <property type="term" value="F:DNA binding"/>
    <property type="evidence" value="ECO:0007669"/>
    <property type="project" value="UniProtKB-UniRule"/>
</dbReference>
<dbReference type="PANTHER" id="PTHR30349:SF64">
    <property type="entry name" value="PROPHAGE INTEGRASE INTD-RELATED"/>
    <property type="match status" value="1"/>
</dbReference>
<evidence type="ECO:0000259" key="7">
    <source>
        <dbReference type="PROSITE" id="PS51900"/>
    </source>
</evidence>
<evidence type="ECO:0000256" key="4">
    <source>
        <dbReference type="ARBA" id="ARBA00023172"/>
    </source>
</evidence>
<dbReference type="InterPro" id="IPR002104">
    <property type="entry name" value="Integrase_catalytic"/>
</dbReference>
<dbReference type="InterPro" id="IPR013762">
    <property type="entry name" value="Integrase-like_cat_sf"/>
</dbReference>
<dbReference type="AlphaFoldDB" id="F5RHD9"/>
<gene>
    <name evidence="8" type="ORF">METUNv1_03736</name>
</gene>
<dbReference type="SUPFAM" id="SSF56349">
    <property type="entry name" value="DNA breaking-rejoining enzymes"/>
    <property type="match status" value="1"/>
</dbReference>
<evidence type="ECO:0000256" key="2">
    <source>
        <dbReference type="ARBA" id="ARBA00022908"/>
    </source>
</evidence>
<dbReference type="Proteomes" id="UP000005019">
    <property type="component" value="Unassembled WGS sequence"/>
</dbReference>
<dbReference type="InterPro" id="IPR011010">
    <property type="entry name" value="DNA_brk_join_enz"/>
</dbReference>
<keyword evidence="2" id="KW-0229">DNA integration</keyword>
<proteinExistence type="inferred from homology"/>
<feature type="domain" description="Tyr recombinase" evidence="6">
    <location>
        <begin position="100"/>
        <end position="269"/>
    </location>
</feature>
<feature type="domain" description="Core-binding (CB)" evidence="7">
    <location>
        <begin position="2"/>
        <end position="80"/>
    </location>
</feature>
<evidence type="ECO:0000256" key="5">
    <source>
        <dbReference type="PROSITE-ProRule" id="PRU01248"/>
    </source>
</evidence>